<evidence type="ECO:0000313" key="4">
    <source>
        <dbReference type="Proteomes" id="UP000440578"/>
    </source>
</evidence>
<dbReference type="Proteomes" id="UP000440578">
    <property type="component" value="Unassembled WGS sequence"/>
</dbReference>
<feature type="compositionally biased region" description="Polar residues" evidence="1">
    <location>
        <begin position="126"/>
        <end position="135"/>
    </location>
</feature>
<gene>
    <name evidence="3" type="ORF">FJT64_007080</name>
</gene>
<dbReference type="GO" id="GO:0005886">
    <property type="term" value="C:plasma membrane"/>
    <property type="evidence" value="ECO:0007669"/>
    <property type="project" value="TreeGrafter"/>
</dbReference>
<dbReference type="GO" id="GO:0030424">
    <property type="term" value="C:axon"/>
    <property type="evidence" value="ECO:0007669"/>
    <property type="project" value="TreeGrafter"/>
</dbReference>
<dbReference type="OrthoDB" id="5915960at2759"/>
<keyword evidence="2" id="KW-0472">Membrane</keyword>
<dbReference type="PANTHER" id="PTHR10024">
    <property type="entry name" value="SYNAPTOTAGMIN"/>
    <property type="match status" value="1"/>
</dbReference>
<name>A0A6A4VLK1_AMPAM</name>
<comment type="caution">
    <text evidence="3">The sequence shown here is derived from an EMBL/GenBank/DDBJ whole genome shotgun (WGS) entry which is preliminary data.</text>
</comment>
<keyword evidence="4" id="KW-1185">Reference proteome</keyword>
<keyword evidence="2" id="KW-1133">Transmembrane helix</keyword>
<protein>
    <recommendedName>
        <fullName evidence="5">Synaptotagmin-16</fullName>
    </recommendedName>
</protein>
<feature type="region of interest" description="Disordered" evidence="1">
    <location>
        <begin position="362"/>
        <end position="394"/>
    </location>
</feature>
<accession>A0A6A4VLK1</accession>
<dbReference type="GO" id="GO:0030276">
    <property type="term" value="F:clathrin binding"/>
    <property type="evidence" value="ECO:0007669"/>
    <property type="project" value="TreeGrafter"/>
</dbReference>
<reference evidence="3 4" key="1">
    <citation type="submission" date="2019-07" db="EMBL/GenBank/DDBJ databases">
        <title>Draft genome assembly of a fouling barnacle, Amphibalanus amphitrite (Darwin, 1854): The first reference genome for Thecostraca.</title>
        <authorList>
            <person name="Kim W."/>
        </authorList>
    </citation>
    <scope>NUCLEOTIDE SEQUENCE [LARGE SCALE GENOMIC DNA]</scope>
    <source>
        <strain evidence="3">SNU_AA5</strain>
        <tissue evidence="3">Soma without cirri and trophi</tissue>
    </source>
</reference>
<feature type="transmembrane region" description="Helical" evidence="2">
    <location>
        <begin position="6"/>
        <end position="29"/>
    </location>
</feature>
<keyword evidence="2" id="KW-0812">Transmembrane</keyword>
<organism evidence="3 4">
    <name type="scientific">Amphibalanus amphitrite</name>
    <name type="common">Striped barnacle</name>
    <name type="synonym">Balanus amphitrite</name>
    <dbReference type="NCBI Taxonomy" id="1232801"/>
    <lineage>
        <taxon>Eukaryota</taxon>
        <taxon>Metazoa</taxon>
        <taxon>Ecdysozoa</taxon>
        <taxon>Arthropoda</taxon>
        <taxon>Crustacea</taxon>
        <taxon>Multicrustacea</taxon>
        <taxon>Cirripedia</taxon>
        <taxon>Thoracica</taxon>
        <taxon>Thoracicalcarea</taxon>
        <taxon>Balanomorpha</taxon>
        <taxon>Balanoidea</taxon>
        <taxon>Balanidae</taxon>
        <taxon>Amphibalaninae</taxon>
        <taxon>Amphibalanus</taxon>
    </lineage>
</organism>
<dbReference type="GO" id="GO:0000149">
    <property type="term" value="F:SNARE binding"/>
    <property type="evidence" value="ECO:0007669"/>
    <property type="project" value="TreeGrafter"/>
</dbReference>
<dbReference type="GO" id="GO:0005509">
    <property type="term" value="F:calcium ion binding"/>
    <property type="evidence" value="ECO:0007669"/>
    <property type="project" value="TreeGrafter"/>
</dbReference>
<dbReference type="GO" id="GO:0006906">
    <property type="term" value="P:vesicle fusion"/>
    <property type="evidence" value="ECO:0007669"/>
    <property type="project" value="TreeGrafter"/>
</dbReference>
<dbReference type="EMBL" id="VIIS01001617">
    <property type="protein sequence ID" value="KAF0295416.1"/>
    <property type="molecule type" value="Genomic_DNA"/>
</dbReference>
<dbReference type="GO" id="GO:0005544">
    <property type="term" value="F:calcium-dependent phospholipid binding"/>
    <property type="evidence" value="ECO:0007669"/>
    <property type="project" value="TreeGrafter"/>
</dbReference>
<dbReference type="GO" id="GO:0001786">
    <property type="term" value="F:phosphatidylserine binding"/>
    <property type="evidence" value="ECO:0007669"/>
    <property type="project" value="TreeGrafter"/>
</dbReference>
<sequence length="394" mass="43915">MNGRDLSILLGCVAGLVAALLLLAVVLLCRRWRRRRRKPLAEKERRLSVRTVKRHPLHSTVGVPVQPAEVGADLFLEQYERRHGQIKSQELLRAALSRSMEHLVLEPGAKPGYMPTAARDGGEESVSPSEQSSIASDEEGQGSRVVQVRPRLEFHVVYTAVNRSLTVCLNRLLNPPLRYRDRPFLVRLTVLGQQQESRPLQLDGQQQQQQQQQQVLTFAGVEADWLDQGQLSCHLYVKRYSSLTEKLVGEGSVRLAELGLASGTPAACNVIFSKPGKKRTIPLQPSHTSAADEAGLSPPTLGQLLLSLRYSHAQGRMTVFLRRGENLPDSRGLLDLHWIQCIVMASKIYSKDRRVGFCQLGPDTSPSGAQHWEESLKPKKDDTPKWHPLLPAAE</sequence>
<evidence type="ECO:0000256" key="2">
    <source>
        <dbReference type="SAM" id="Phobius"/>
    </source>
</evidence>
<dbReference type="GO" id="GO:0070382">
    <property type="term" value="C:exocytic vesicle"/>
    <property type="evidence" value="ECO:0007669"/>
    <property type="project" value="TreeGrafter"/>
</dbReference>
<dbReference type="AlphaFoldDB" id="A0A6A4VLK1"/>
<evidence type="ECO:0008006" key="5">
    <source>
        <dbReference type="Google" id="ProtNLM"/>
    </source>
</evidence>
<evidence type="ECO:0000313" key="3">
    <source>
        <dbReference type="EMBL" id="KAF0295416.1"/>
    </source>
</evidence>
<dbReference type="PANTHER" id="PTHR10024:SF351">
    <property type="entry name" value="SYNAPTOTAGMIN-4-LIKE"/>
    <property type="match status" value="1"/>
</dbReference>
<proteinExistence type="predicted"/>
<feature type="compositionally biased region" description="Basic and acidic residues" evidence="1">
    <location>
        <begin position="371"/>
        <end position="385"/>
    </location>
</feature>
<dbReference type="GO" id="GO:0098793">
    <property type="term" value="C:presynapse"/>
    <property type="evidence" value="ECO:0007669"/>
    <property type="project" value="GOC"/>
</dbReference>
<feature type="region of interest" description="Disordered" evidence="1">
    <location>
        <begin position="107"/>
        <end position="142"/>
    </location>
</feature>
<dbReference type="GO" id="GO:0048791">
    <property type="term" value="P:calcium ion-regulated exocytosis of neurotransmitter"/>
    <property type="evidence" value="ECO:0007669"/>
    <property type="project" value="TreeGrafter"/>
</dbReference>
<evidence type="ECO:0000256" key="1">
    <source>
        <dbReference type="SAM" id="MobiDB-lite"/>
    </source>
</evidence>